<dbReference type="InterPro" id="IPR036188">
    <property type="entry name" value="FAD/NAD-bd_sf"/>
</dbReference>
<dbReference type="SUPFAM" id="SSF51905">
    <property type="entry name" value="FAD/NAD(P)-binding domain"/>
    <property type="match status" value="1"/>
</dbReference>
<dbReference type="EMBL" id="JAZAVJ010000209">
    <property type="protein sequence ID" value="KAK7407829.1"/>
    <property type="molecule type" value="Genomic_DNA"/>
</dbReference>
<dbReference type="Gene3D" id="3.50.50.60">
    <property type="entry name" value="FAD/NAD(P)-binding domain"/>
    <property type="match status" value="1"/>
</dbReference>
<evidence type="ECO:0000313" key="3">
    <source>
        <dbReference type="EMBL" id="KAK7407829.1"/>
    </source>
</evidence>
<proteinExistence type="predicted"/>
<dbReference type="InterPro" id="IPR006076">
    <property type="entry name" value="FAD-dep_OxRdtase"/>
</dbReference>
<protein>
    <recommendedName>
        <fullName evidence="2">FAD dependent oxidoreductase domain-containing protein</fullName>
    </recommendedName>
</protein>
<comment type="caution">
    <text evidence="3">The sequence shown here is derived from an EMBL/GenBank/DDBJ whole genome shotgun (WGS) entry which is preliminary data.</text>
</comment>
<evidence type="ECO:0000259" key="2">
    <source>
        <dbReference type="Pfam" id="PF01266"/>
    </source>
</evidence>
<feature type="domain" description="FAD dependent oxidoreductase" evidence="2">
    <location>
        <begin position="49"/>
        <end position="317"/>
    </location>
</feature>
<dbReference type="Proteomes" id="UP001498476">
    <property type="component" value="Unassembled WGS sequence"/>
</dbReference>
<dbReference type="Pfam" id="PF01266">
    <property type="entry name" value="DAO"/>
    <property type="match status" value="1"/>
</dbReference>
<feature type="region of interest" description="Disordered" evidence="1">
    <location>
        <begin position="1"/>
        <end position="20"/>
    </location>
</feature>
<sequence>MVPVVDTPESHKRGPPVADPGLSFWQQTTRAFPHLHSLKDVPVPSEAAYVVIGSGIAGALLTYELIQGGVSGADIVMLEAREAASGASSRNAGHVRPDAFRGFELYAQHHGKDQALKILANERVVLEKVDQFIRANNISCDFNYTTTFDCCMTPEFAECERRNFEAFRSAGGDVSHVRFYTGEKAAKKTGVAGVLAAAVVEKGVRLFTHCPATSITAAKTPTTQNAPEAQLWDIRTPRGIITSPTVVHCTNGFTGLLLPELSSHIVPTRGQAHAIIPVAAFAGDKVLSSTYSLRYSLNHYYSVIQRQSDGTIIFGCSLPNPALPSEVTKGIRTIDDILQRRD</sequence>
<reference evidence="3 4" key="1">
    <citation type="journal article" date="2025" name="Microbiol. Resour. Announc.">
        <title>Draft genome sequences for Neonectria magnoliae and Neonectria punicea, canker pathogens of Liriodendron tulipifera and Acer saccharum in West Virginia.</title>
        <authorList>
            <person name="Petronek H.M."/>
            <person name="Kasson M.T."/>
            <person name="Metheny A.M."/>
            <person name="Stauder C.M."/>
            <person name="Lovett B."/>
            <person name="Lynch S.C."/>
            <person name="Garnas J.R."/>
            <person name="Kasson L.R."/>
            <person name="Stajich J.E."/>
        </authorList>
    </citation>
    <scope>NUCLEOTIDE SEQUENCE [LARGE SCALE GENOMIC DNA]</scope>
    <source>
        <strain evidence="3 4">NRRL 64653</strain>
    </source>
</reference>
<dbReference type="PANTHER" id="PTHR13847:SF260">
    <property type="entry name" value="FAD DEPENDENT OXIDOREDUCTASE DOMAIN-CONTAINING PROTEIN"/>
    <property type="match status" value="1"/>
</dbReference>
<dbReference type="Gene3D" id="3.30.9.10">
    <property type="entry name" value="D-Amino Acid Oxidase, subunit A, domain 2"/>
    <property type="match status" value="1"/>
</dbReference>
<evidence type="ECO:0000256" key="1">
    <source>
        <dbReference type="SAM" id="MobiDB-lite"/>
    </source>
</evidence>
<accession>A0ABR1GR55</accession>
<name>A0ABR1GR55_9HYPO</name>
<evidence type="ECO:0000313" key="4">
    <source>
        <dbReference type="Proteomes" id="UP001498476"/>
    </source>
</evidence>
<dbReference type="PANTHER" id="PTHR13847">
    <property type="entry name" value="SARCOSINE DEHYDROGENASE-RELATED"/>
    <property type="match status" value="1"/>
</dbReference>
<gene>
    <name evidence="3" type="ORF">QQX98_010000</name>
</gene>
<organism evidence="3 4">
    <name type="scientific">Neonectria punicea</name>
    <dbReference type="NCBI Taxonomy" id="979145"/>
    <lineage>
        <taxon>Eukaryota</taxon>
        <taxon>Fungi</taxon>
        <taxon>Dikarya</taxon>
        <taxon>Ascomycota</taxon>
        <taxon>Pezizomycotina</taxon>
        <taxon>Sordariomycetes</taxon>
        <taxon>Hypocreomycetidae</taxon>
        <taxon>Hypocreales</taxon>
        <taxon>Nectriaceae</taxon>
        <taxon>Neonectria</taxon>
    </lineage>
</organism>
<keyword evidence="4" id="KW-1185">Reference proteome</keyword>